<dbReference type="EMBL" id="BAAAFH010000007">
    <property type="protein sequence ID" value="GAA0875141.1"/>
    <property type="molecule type" value="Genomic_DNA"/>
</dbReference>
<evidence type="ECO:0000256" key="1">
    <source>
        <dbReference type="ARBA" id="ARBA00000085"/>
    </source>
</evidence>
<dbReference type="Pfam" id="PF13426">
    <property type="entry name" value="PAS_9"/>
    <property type="match status" value="1"/>
</dbReference>
<proteinExistence type="predicted"/>
<dbReference type="InterPro" id="IPR001789">
    <property type="entry name" value="Sig_transdc_resp-reg_receiver"/>
</dbReference>
<dbReference type="PROSITE" id="PS50110">
    <property type="entry name" value="RESPONSE_REGULATORY"/>
    <property type="match status" value="1"/>
</dbReference>
<gene>
    <name evidence="11" type="ORF">GCM10009118_15490</name>
</gene>
<evidence type="ECO:0000256" key="2">
    <source>
        <dbReference type="ARBA" id="ARBA00012438"/>
    </source>
</evidence>
<dbReference type="SUPFAM" id="SSF55874">
    <property type="entry name" value="ATPase domain of HSP90 chaperone/DNA topoisomerase II/histidine kinase"/>
    <property type="match status" value="1"/>
</dbReference>
<comment type="caution">
    <text evidence="11">The sequence shown here is derived from an EMBL/GenBank/DDBJ whole genome shotgun (WGS) entry which is preliminary data.</text>
</comment>
<dbReference type="InterPro" id="IPR003594">
    <property type="entry name" value="HATPase_dom"/>
</dbReference>
<dbReference type="SUPFAM" id="SSF52172">
    <property type="entry name" value="CheY-like"/>
    <property type="match status" value="1"/>
</dbReference>
<dbReference type="Gene3D" id="1.20.5.1930">
    <property type="match status" value="1"/>
</dbReference>
<dbReference type="Gene3D" id="3.30.565.10">
    <property type="entry name" value="Histidine kinase-like ATPase, C-terminal domain"/>
    <property type="match status" value="1"/>
</dbReference>
<evidence type="ECO:0000256" key="8">
    <source>
        <dbReference type="ARBA" id="ARBA00023012"/>
    </source>
</evidence>
<evidence type="ECO:0000256" key="7">
    <source>
        <dbReference type="ARBA" id="ARBA00022840"/>
    </source>
</evidence>
<evidence type="ECO:0000256" key="5">
    <source>
        <dbReference type="ARBA" id="ARBA00022741"/>
    </source>
</evidence>
<dbReference type="InterPro" id="IPR011712">
    <property type="entry name" value="Sig_transdc_His_kin_sub3_dim/P"/>
</dbReference>
<keyword evidence="3 9" id="KW-0597">Phosphoprotein</keyword>
<reference evidence="11 12" key="1">
    <citation type="journal article" date="2019" name="Int. J. Syst. Evol. Microbiol.">
        <title>The Global Catalogue of Microorganisms (GCM) 10K type strain sequencing project: providing services to taxonomists for standard genome sequencing and annotation.</title>
        <authorList>
            <consortium name="The Broad Institute Genomics Platform"/>
            <consortium name="The Broad Institute Genome Sequencing Center for Infectious Disease"/>
            <person name="Wu L."/>
            <person name="Ma J."/>
        </authorList>
    </citation>
    <scope>NUCLEOTIDE SEQUENCE [LARGE SCALE GENOMIC DNA]</scope>
    <source>
        <strain evidence="11 12">JCM 16083</strain>
    </source>
</reference>
<dbReference type="InterPro" id="IPR035965">
    <property type="entry name" value="PAS-like_dom_sf"/>
</dbReference>
<comment type="catalytic activity">
    <reaction evidence="1">
        <text>ATP + protein L-histidine = ADP + protein N-phospho-L-histidine.</text>
        <dbReference type="EC" id="2.7.13.3"/>
    </reaction>
</comment>
<dbReference type="Proteomes" id="UP001501126">
    <property type="component" value="Unassembled WGS sequence"/>
</dbReference>
<dbReference type="InterPro" id="IPR000014">
    <property type="entry name" value="PAS"/>
</dbReference>
<dbReference type="Pfam" id="PF07730">
    <property type="entry name" value="HisKA_3"/>
    <property type="match status" value="1"/>
</dbReference>
<dbReference type="Gene3D" id="3.30.450.20">
    <property type="entry name" value="PAS domain"/>
    <property type="match status" value="1"/>
</dbReference>
<keyword evidence="7" id="KW-0067">ATP-binding</keyword>
<keyword evidence="8" id="KW-0902">Two-component regulatory system</keyword>
<dbReference type="SUPFAM" id="SSF55785">
    <property type="entry name" value="PYP-like sensor domain (PAS domain)"/>
    <property type="match status" value="1"/>
</dbReference>
<feature type="modified residue" description="4-aspartylphosphate" evidence="9">
    <location>
        <position position="62"/>
    </location>
</feature>
<dbReference type="Pfam" id="PF00072">
    <property type="entry name" value="Response_reg"/>
    <property type="match status" value="1"/>
</dbReference>
<dbReference type="EC" id="2.7.13.3" evidence="2"/>
<dbReference type="PANTHER" id="PTHR24421:SF10">
    <property type="entry name" value="NITRATE_NITRITE SENSOR PROTEIN NARQ"/>
    <property type="match status" value="1"/>
</dbReference>
<dbReference type="CDD" id="cd16917">
    <property type="entry name" value="HATPase_UhpB-NarQ-NarX-like"/>
    <property type="match status" value="1"/>
</dbReference>
<accession>A0ABN1MPD9</accession>
<sequence length="461" mass="52437">MTTRNNELITVWIIEDNPGDAFLLQELLVFSGFSSRNIVVFESLQKAVDGLADSVPDIVLLDLFLPDFSGLETFEFASEKFHSVPIIVMSGMSDTDVALQTVKKGAQDFILKGNSDTNILVKSIHYSIERKRNIQQLIQSEEEFRLLFEASPLPILLVNDTLQVLRTNNAFLDLYRCSLSDVRQMKLTDFLAEDESDRRVEYAVKNQRESQFRHITADGNVLYVSQLAARTTFRGEEVYTIIIKDETEKYLFEQEKLKIVEETLEGERERFSRELHDGLAQHLVALNFYVSQLSGISEGSDEVVANAQSMIKTSLDMTRAMCYNLTPPELEKGLVAGLKAMFDRLGSVTEVEMKLNVSDLITDKAWEQVDHYSVYRMVQEFVNNSVKHSECKQIECNFDLSDDDLVILVEDNGKGFQRDEIKPGLGLKNLEQRAIAAEINLEFKSNPGEGTKLIMRKKVRN</sequence>
<dbReference type="PANTHER" id="PTHR24421">
    <property type="entry name" value="NITRATE/NITRITE SENSOR PROTEIN NARX-RELATED"/>
    <property type="match status" value="1"/>
</dbReference>
<dbReference type="InterPro" id="IPR011006">
    <property type="entry name" value="CheY-like_superfamily"/>
</dbReference>
<dbReference type="NCBIfam" id="TIGR00229">
    <property type="entry name" value="sensory_box"/>
    <property type="match status" value="1"/>
</dbReference>
<name>A0ABN1MPD9_9FLAO</name>
<evidence type="ECO:0000256" key="6">
    <source>
        <dbReference type="ARBA" id="ARBA00022777"/>
    </source>
</evidence>
<dbReference type="Gene3D" id="3.40.50.2300">
    <property type="match status" value="1"/>
</dbReference>
<keyword evidence="12" id="KW-1185">Reference proteome</keyword>
<keyword evidence="6" id="KW-0418">Kinase</keyword>
<dbReference type="InterPro" id="IPR050482">
    <property type="entry name" value="Sensor_HK_TwoCompSys"/>
</dbReference>
<dbReference type="RefSeq" id="WP_343786284.1">
    <property type="nucleotide sequence ID" value="NZ_BAAAFH010000007.1"/>
</dbReference>
<dbReference type="CDD" id="cd00156">
    <property type="entry name" value="REC"/>
    <property type="match status" value="1"/>
</dbReference>
<keyword evidence="5" id="KW-0547">Nucleotide-binding</keyword>
<organism evidence="11 12">
    <name type="scientific">Wandonia haliotis</name>
    <dbReference type="NCBI Taxonomy" id="574963"/>
    <lineage>
        <taxon>Bacteria</taxon>
        <taxon>Pseudomonadati</taxon>
        <taxon>Bacteroidota</taxon>
        <taxon>Flavobacteriia</taxon>
        <taxon>Flavobacteriales</taxon>
        <taxon>Crocinitomicaceae</taxon>
        <taxon>Wandonia</taxon>
    </lineage>
</organism>
<dbReference type="CDD" id="cd00130">
    <property type="entry name" value="PAS"/>
    <property type="match status" value="1"/>
</dbReference>
<dbReference type="InterPro" id="IPR036890">
    <property type="entry name" value="HATPase_C_sf"/>
</dbReference>
<dbReference type="SMART" id="SM00448">
    <property type="entry name" value="REC"/>
    <property type="match status" value="1"/>
</dbReference>
<evidence type="ECO:0000313" key="12">
    <source>
        <dbReference type="Proteomes" id="UP001501126"/>
    </source>
</evidence>
<feature type="domain" description="Response regulatory" evidence="10">
    <location>
        <begin position="10"/>
        <end position="127"/>
    </location>
</feature>
<evidence type="ECO:0000256" key="3">
    <source>
        <dbReference type="ARBA" id="ARBA00022553"/>
    </source>
</evidence>
<evidence type="ECO:0000256" key="4">
    <source>
        <dbReference type="ARBA" id="ARBA00022679"/>
    </source>
</evidence>
<evidence type="ECO:0000256" key="9">
    <source>
        <dbReference type="PROSITE-ProRule" id="PRU00169"/>
    </source>
</evidence>
<protein>
    <recommendedName>
        <fullName evidence="2">histidine kinase</fullName>
        <ecNumber evidence="2">2.7.13.3</ecNumber>
    </recommendedName>
</protein>
<evidence type="ECO:0000313" key="11">
    <source>
        <dbReference type="EMBL" id="GAA0875141.1"/>
    </source>
</evidence>
<dbReference type="Pfam" id="PF02518">
    <property type="entry name" value="HATPase_c"/>
    <property type="match status" value="1"/>
</dbReference>
<keyword evidence="4" id="KW-0808">Transferase</keyword>
<dbReference type="SMART" id="SM00091">
    <property type="entry name" value="PAS"/>
    <property type="match status" value="1"/>
</dbReference>
<evidence type="ECO:0000259" key="10">
    <source>
        <dbReference type="PROSITE" id="PS50110"/>
    </source>
</evidence>